<dbReference type="EMBL" id="JAQPYS010000085">
    <property type="protein sequence ID" value="MDC7137841.1"/>
    <property type="molecule type" value="Genomic_DNA"/>
</dbReference>
<dbReference type="Pfam" id="PF22848">
    <property type="entry name" value="ASD1_dom"/>
    <property type="match status" value="1"/>
</dbReference>
<evidence type="ECO:0000313" key="11">
    <source>
        <dbReference type="EMBL" id="MDC7137841.1"/>
    </source>
</evidence>
<gene>
    <name evidence="11" type="ORF">PQG98_16080</name>
</gene>
<name>A0ABT5HD34_9BACE</name>
<dbReference type="InterPro" id="IPR051563">
    <property type="entry name" value="Glycosyl_Hydrolase_51"/>
</dbReference>
<protein>
    <recommendedName>
        <fullName evidence="4">non-reducing end alpha-L-arabinofuranosidase</fullName>
        <ecNumber evidence="4">3.2.1.55</ecNumber>
    </recommendedName>
</protein>
<feature type="signal peptide" evidence="9">
    <location>
        <begin position="1"/>
        <end position="22"/>
    </location>
</feature>
<dbReference type="SMART" id="SM00813">
    <property type="entry name" value="Alpha-L-AF_C"/>
    <property type="match status" value="1"/>
</dbReference>
<dbReference type="EC" id="3.2.1.55" evidence="4"/>
<dbReference type="SUPFAM" id="SSF49899">
    <property type="entry name" value="Concanavalin A-like lectins/glucanases"/>
    <property type="match status" value="1"/>
</dbReference>
<dbReference type="InterPro" id="IPR010720">
    <property type="entry name" value="Alpha-L-AF_C"/>
</dbReference>
<dbReference type="PANTHER" id="PTHR31776:SF0">
    <property type="entry name" value="ALPHA-L-ARABINOFURANOSIDASE 1"/>
    <property type="match status" value="1"/>
</dbReference>
<dbReference type="Gene3D" id="2.60.120.200">
    <property type="match status" value="1"/>
</dbReference>
<dbReference type="Pfam" id="PF04616">
    <property type="entry name" value="Glyco_hydro_43"/>
    <property type="match status" value="1"/>
</dbReference>
<accession>A0ABT5HD34</accession>
<comment type="similarity">
    <text evidence="3">Belongs to the glycosyl hydrolase 43 family.</text>
</comment>
<reference evidence="11 12" key="1">
    <citation type="submission" date="2023-01" db="EMBL/GenBank/DDBJ databases">
        <title>Exploring GABA producing Bacteroides strains toward improving mental health.</title>
        <authorList>
            <person name="Yousuf B."/>
            <person name="Bouhlel N.E."/>
            <person name="Mottawea W."/>
            <person name="Hammami R."/>
        </authorList>
    </citation>
    <scope>NUCLEOTIDE SEQUENCE [LARGE SCALE GENOMIC DNA]</scope>
    <source>
        <strain evidence="11 12">UO.H1054</strain>
    </source>
</reference>
<dbReference type="InterPro" id="IPR013320">
    <property type="entry name" value="ConA-like_dom_sf"/>
</dbReference>
<keyword evidence="12" id="KW-1185">Reference proteome</keyword>
<dbReference type="Gene3D" id="3.20.20.80">
    <property type="entry name" value="Glycosidases"/>
    <property type="match status" value="1"/>
</dbReference>
<evidence type="ECO:0000256" key="3">
    <source>
        <dbReference type="ARBA" id="ARBA00009865"/>
    </source>
</evidence>
<dbReference type="PANTHER" id="PTHR31776">
    <property type="entry name" value="ALPHA-L-ARABINOFURANOSIDASE 1"/>
    <property type="match status" value="1"/>
</dbReference>
<dbReference type="InterPro" id="IPR017853">
    <property type="entry name" value="GH"/>
</dbReference>
<dbReference type="InterPro" id="IPR023296">
    <property type="entry name" value="Glyco_hydro_beta-prop_sf"/>
</dbReference>
<keyword evidence="6" id="KW-0378">Hydrolase</keyword>
<evidence type="ECO:0000256" key="1">
    <source>
        <dbReference type="ARBA" id="ARBA00001462"/>
    </source>
</evidence>
<evidence type="ECO:0000256" key="9">
    <source>
        <dbReference type="SAM" id="SignalP"/>
    </source>
</evidence>
<dbReference type="SUPFAM" id="SSF51445">
    <property type="entry name" value="(Trans)glycosidases"/>
    <property type="match status" value="1"/>
</dbReference>
<feature type="domain" description="Alpha-L-arabinofuranosidase C-terminal" evidence="10">
    <location>
        <begin position="1153"/>
        <end position="1345"/>
    </location>
</feature>
<dbReference type="InterPro" id="IPR013780">
    <property type="entry name" value="Glyco_hydro_b"/>
</dbReference>
<dbReference type="Pfam" id="PF17851">
    <property type="entry name" value="GH43_C2"/>
    <property type="match status" value="1"/>
</dbReference>
<keyword evidence="8" id="KW-0326">Glycosidase</keyword>
<evidence type="ECO:0000256" key="4">
    <source>
        <dbReference type="ARBA" id="ARBA00012670"/>
    </source>
</evidence>
<evidence type="ECO:0000256" key="8">
    <source>
        <dbReference type="ARBA" id="ARBA00023295"/>
    </source>
</evidence>
<evidence type="ECO:0000256" key="6">
    <source>
        <dbReference type="ARBA" id="ARBA00022801"/>
    </source>
</evidence>
<dbReference type="CDD" id="cd09001">
    <property type="entry name" value="GH43_FsAxh1-like"/>
    <property type="match status" value="1"/>
</dbReference>
<comment type="caution">
    <text evidence="11">The sequence shown here is derived from an EMBL/GenBank/DDBJ whole genome shotgun (WGS) entry which is preliminary data.</text>
</comment>
<feature type="chain" id="PRO_5045407390" description="non-reducing end alpha-L-arabinofuranosidase" evidence="9">
    <location>
        <begin position="23"/>
        <end position="1354"/>
    </location>
</feature>
<evidence type="ECO:0000256" key="5">
    <source>
        <dbReference type="ARBA" id="ARBA00022729"/>
    </source>
</evidence>
<evidence type="ECO:0000256" key="7">
    <source>
        <dbReference type="ARBA" id="ARBA00023180"/>
    </source>
</evidence>
<dbReference type="Proteomes" id="UP001215398">
    <property type="component" value="Unassembled WGS sequence"/>
</dbReference>
<evidence type="ECO:0000259" key="10">
    <source>
        <dbReference type="SMART" id="SM00813"/>
    </source>
</evidence>
<organism evidence="11 12">
    <name type="scientific">Bacteroides zhangwenhongii</name>
    <dbReference type="NCBI Taxonomy" id="2650157"/>
    <lineage>
        <taxon>Bacteria</taxon>
        <taxon>Pseudomonadati</taxon>
        <taxon>Bacteroidota</taxon>
        <taxon>Bacteroidia</taxon>
        <taxon>Bacteroidales</taxon>
        <taxon>Bacteroidaceae</taxon>
        <taxon>Bacteroides</taxon>
    </lineage>
</organism>
<keyword evidence="7" id="KW-0325">Glycoprotein</keyword>
<sequence length="1354" mass="152500">MKNIVLLLLMSISILCPLAAQTSWTADNGNGTFTNPLFYDEFSDPDIIRVGEDFYMAGTTMHCMPGLVVLHSKDLVNWKFLSYAFNQLNMGDEFRLSNGKEAYGQGIWAPCIRYHKGKFYIFSNINGHGMQVFISDNPAGPWEHKNMGGNIYDLSVLFDDNDKIYAVYKYDEVKMIEIKPDFSGYVEGSERVIIPAGNAMGEGHHIYKIKGKYYIISADYSPMGRMQCARADKIEGPYETAAISVKETMGTERVHWTDNISLGSSVPEMGFKFKISKPSKDNMGCATLHQGGIVDLPNGDWWGVSMLDFRAVGRTTCLSPVTWEDGWPYFGLPGNLGRSPRTWVKPAVNAKVEPHAPYQRSDNFDGKALLPVWQWNHEPDHSKWSLTKGKLRLHTLPAKDFLWAKNTLTQRGIGPVSSATVTLDASRLKDGDIAGIGLLNIPYAWLGVSRMNRNLVIRWYDQAHNKWMEAASQPLASQPIFLRVTGNFDEDTAWFSYSVDGESFTNIGDSVLMPYQLKTFQGTRYALFAYNSEGKQGGYADFDNFQIDEPLADRSKNIPTGKIITLFNRGNDTRVFANPHGTLHFRGKGSKEYETEACRFRVHDRGQGRVALEAMNGTGFVTVVGAGLSADVRLTKEESEGSLFQWQDMLHGQCMLLSLKTNRYVGLDPATGEPYGADWTGASPSRENGTVFIWNDCQPKEDIVIHLQEKGAEVSPTMYGVFFEEINHAGDGGLYAELVQNRSFEELEMPEGYHAEGKTLYPKPVKNHITGEVRPERYRWTTSPVPAWSLQAKDSLAAQMQLTKYQPKFTTAPNNLELTIKDASEPVLLINEGYWGMNLVAEENYLLRVIVRTTPEYKGHIAAKLFSEKNEELASAPITINTSGEWNDIKIKIKANGTAAKGKLALVFDAPGKIWLDYVSLFPENTFNQRSNGLRKDVAQMLVGLKPAFVRWPGGCVVEGISLENRFEWKKTLGDPAARPGEYSTWGYRCSYGFGYYEMLQFCEDINAKAMYVCNVGLGCQFRMGDACSEDKIDFYLNDCLDAIEYALGDKTTEWGARRTADGHPKPFPLQYVEIGNENWGDEYDKRFDIFYKTIKEKYPQLTLISNHGINGTGKITQTDMVDPHWYVAPDFFYQNSTIFDQHPRGKYTVYVGEYACNRGVGGGNMTAALSEAAFISGMERNGDLVKMASYAPLFENRNDRSWSTNLIWIDSDQVLGRSSYYVQKMAAENRPTYNIKYNRSVSMDKDSNLTHSSDSIPLQFISSGYDEETKEIIIKVVNAADVPYSTSFQLDGVTKVDKKGNIITLSATSGKDENSFDEPEKIYPRQIEYNEFNKNFSYEFLPFSYTIFRISAR</sequence>
<dbReference type="SUPFAM" id="SSF75005">
    <property type="entry name" value="Arabinanase/levansucrase/invertase"/>
    <property type="match status" value="1"/>
</dbReference>
<dbReference type="Gene3D" id="2.115.10.20">
    <property type="entry name" value="Glycosyl hydrolase domain, family 43"/>
    <property type="match status" value="1"/>
</dbReference>
<dbReference type="InterPro" id="IPR055235">
    <property type="entry name" value="ASD1_cat"/>
</dbReference>
<dbReference type="RefSeq" id="WP_272720946.1">
    <property type="nucleotide sequence ID" value="NZ_JAQPYS010000085.1"/>
</dbReference>
<keyword evidence="5 9" id="KW-0732">Signal</keyword>
<dbReference type="InterPro" id="IPR006710">
    <property type="entry name" value="Glyco_hydro_43"/>
</dbReference>
<comment type="catalytic activity">
    <reaction evidence="1">
        <text>Hydrolysis of terminal non-reducing alpha-L-arabinofuranoside residues in alpha-L-arabinosides.</text>
        <dbReference type="EC" id="3.2.1.55"/>
    </reaction>
</comment>
<dbReference type="Gene3D" id="2.60.40.1180">
    <property type="entry name" value="Golgi alpha-mannosidase II"/>
    <property type="match status" value="1"/>
</dbReference>
<evidence type="ECO:0000313" key="12">
    <source>
        <dbReference type="Proteomes" id="UP001215398"/>
    </source>
</evidence>
<dbReference type="InterPro" id="IPR041542">
    <property type="entry name" value="GH43_C2"/>
</dbReference>
<proteinExistence type="inferred from homology"/>
<dbReference type="Pfam" id="PF06964">
    <property type="entry name" value="Alpha-L-AF_C"/>
    <property type="match status" value="1"/>
</dbReference>
<comment type="similarity">
    <text evidence="2">Belongs to the glycosyl hydrolase 51 family.</text>
</comment>
<evidence type="ECO:0000256" key="2">
    <source>
        <dbReference type="ARBA" id="ARBA00007186"/>
    </source>
</evidence>